<dbReference type="AlphaFoldDB" id="A0AAT9GNG1"/>
<dbReference type="EMBL" id="AP031322">
    <property type="protein sequence ID" value="BFH72439.1"/>
    <property type="molecule type" value="Genomic_DNA"/>
</dbReference>
<dbReference type="InterPro" id="IPR038614">
    <property type="entry name" value="GK_N_sf"/>
</dbReference>
<accession>A0AAT9GNG1</accession>
<dbReference type="InterPro" id="IPR053656">
    <property type="entry name" value="Glycerate_kinase-1"/>
</dbReference>
<evidence type="ECO:0000259" key="1">
    <source>
        <dbReference type="Pfam" id="PF05161"/>
    </source>
</evidence>
<gene>
    <name evidence="3" type="ORF">SJAV_03830</name>
</gene>
<dbReference type="GO" id="GO:0005737">
    <property type="term" value="C:cytoplasm"/>
    <property type="evidence" value="ECO:0007669"/>
    <property type="project" value="TreeGrafter"/>
</dbReference>
<dbReference type="Pfam" id="PF05161">
    <property type="entry name" value="MOFRL"/>
    <property type="match status" value="1"/>
</dbReference>
<dbReference type="InterPro" id="IPR025286">
    <property type="entry name" value="MOFRL_assoc_dom"/>
</dbReference>
<dbReference type="KEGG" id="sjv:SJAV_03830"/>
<sequence>MKVEELVNKILKFSDPYEALEEKVIVHDQEIIVNSDRFTFKKPILIAVGKASYKMAKFFIDRMNIDGIVIVPKGSSVSLPRLKVIESTHPEISEDSIKAGYEVIRFLKDEEYDIVLFLLSGGASALMEYSTAPYEILREINEKLVKSGLSINEINVVRKHLSLIKGGKLSRYSKGPIISLIVSDVPGGDLSSVGSGPTVPDKSTVEDAKIILKRIGLEDYSKYLTETEKETKNVFNYLILDVNIVLSKLKKVVRNPIVLSGEVRGDAYSFGQNLAGIVNTSINGLGFTPPYTLLAGGEPDVKIEAKAGKGGRNGEVCLGFLKWVKKNPQYRFKLYAIATDGIDGNSEYAGCFIDNNTTIENIEYYISTHSSYEALEKIGNVIKTGYTYTNVNNIYVVELTNRIEES</sequence>
<dbReference type="RefSeq" id="WP_369610664.1">
    <property type="nucleotide sequence ID" value="NZ_AP031322.1"/>
</dbReference>
<dbReference type="InterPro" id="IPR007835">
    <property type="entry name" value="MOFRL"/>
</dbReference>
<dbReference type="Gene3D" id="3.40.1480.10">
    <property type="entry name" value="MOFRL domain"/>
    <property type="match status" value="1"/>
</dbReference>
<evidence type="ECO:0000313" key="3">
    <source>
        <dbReference type="EMBL" id="BFH72439.1"/>
    </source>
</evidence>
<dbReference type="Pfam" id="PF13660">
    <property type="entry name" value="DUF4147"/>
    <property type="match status" value="1"/>
</dbReference>
<dbReference type="InterPro" id="IPR037035">
    <property type="entry name" value="GK-like_C_sf"/>
</dbReference>
<feature type="domain" description="MOFRL" evidence="1">
    <location>
        <begin position="292"/>
        <end position="393"/>
    </location>
</feature>
<name>A0AAT9GNG1_9CREN</name>
<dbReference type="GO" id="GO:0008887">
    <property type="term" value="F:glycerate kinase activity"/>
    <property type="evidence" value="ECO:0007669"/>
    <property type="project" value="InterPro"/>
</dbReference>
<proteinExistence type="predicted"/>
<evidence type="ECO:0000259" key="2">
    <source>
        <dbReference type="Pfam" id="PF13660"/>
    </source>
</evidence>
<dbReference type="GeneID" id="92353311"/>
<dbReference type="NCBIfam" id="NF041176">
    <property type="entry name" value="GlyK_Thmprot"/>
    <property type="match status" value="1"/>
</dbReference>
<feature type="domain" description="MOFRL-associated" evidence="2">
    <location>
        <begin position="3"/>
        <end position="219"/>
    </location>
</feature>
<dbReference type="InterPro" id="IPR039760">
    <property type="entry name" value="MOFRL_protein"/>
</dbReference>
<organism evidence="3">
    <name type="scientific">Sulfurisphaera javensis</name>
    <dbReference type="NCBI Taxonomy" id="2049879"/>
    <lineage>
        <taxon>Archaea</taxon>
        <taxon>Thermoproteota</taxon>
        <taxon>Thermoprotei</taxon>
        <taxon>Sulfolobales</taxon>
        <taxon>Sulfolobaceae</taxon>
        <taxon>Sulfurisphaera</taxon>
    </lineage>
</organism>
<dbReference type="PANTHER" id="PTHR12227">
    <property type="entry name" value="GLYCERATE KINASE"/>
    <property type="match status" value="1"/>
</dbReference>
<protein>
    <submittedName>
        <fullName evidence="3">Glycerate 2-kinase</fullName>
    </submittedName>
</protein>
<dbReference type="SUPFAM" id="SSF82544">
    <property type="entry name" value="GckA/TtuD-like"/>
    <property type="match status" value="1"/>
</dbReference>
<dbReference type="Gene3D" id="3.40.50.10180">
    <property type="entry name" value="Glycerate kinase, MOFRL-like N-terminal domain"/>
    <property type="match status" value="1"/>
</dbReference>
<reference evidence="3" key="1">
    <citation type="submission" date="2024-03" db="EMBL/GenBank/DDBJ databases">
        <title>Complete genome sequence of Sulfurisphaera javensis strain KD-1.</title>
        <authorList>
            <person name="Sakai H."/>
            <person name="Nur N."/>
            <person name="Suwanto A."/>
            <person name="Kurosawa N."/>
        </authorList>
    </citation>
    <scope>NUCLEOTIDE SEQUENCE</scope>
    <source>
        <strain evidence="3">KD-1</strain>
    </source>
</reference>
<dbReference type="PANTHER" id="PTHR12227:SF0">
    <property type="entry name" value="GLYCERATE KINASE"/>
    <property type="match status" value="1"/>
</dbReference>